<evidence type="ECO:0000256" key="5">
    <source>
        <dbReference type="ARBA" id="ARBA00022496"/>
    </source>
</evidence>
<evidence type="ECO:0000256" key="9">
    <source>
        <dbReference type="ARBA" id="ARBA00023065"/>
    </source>
</evidence>
<evidence type="ECO:0000256" key="6">
    <source>
        <dbReference type="ARBA" id="ARBA00022692"/>
    </source>
</evidence>
<evidence type="ECO:0000259" key="17">
    <source>
        <dbReference type="Pfam" id="PF00593"/>
    </source>
</evidence>
<evidence type="ECO:0000256" key="3">
    <source>
        <dbReference type="ARBA" id="ARBA00022448"/>
    </source>
</evidence>
<dbReference type="InterPro" id="IPR000531">
    <property type="entry name" value="Beta-barrel_TonB"/>
</dbReference>
<dbReference type="InterPro" id="IPR010105">
    <property type="entry name" value="TonB_sidphr_rcpt"/>
</dbReference>
<dbReference type="InterPro" id="IPR036942">
    <property type="entry name" value="Beta-barrel_TonB_sf"/>
</dbReference>
<evidence type="ECO:0000256" key="14">
    <source>
        <dbReference type="PROSITE-ProRule" id="PRU01360"/>
    </source>
</evidence>
<reference evidence="19 20" key="1">
    <citation type="submission" date="2024-01" db="EMBL/GenBank/DDBJ databases">
        <title>Novel species of the genus Luteimonas isolated from rivers.</title>
        <authorList>
            <person name="Lu H."/>
        </authorList>
    </citation>
    <scope>NUCLEOTIDE SEQUENCE [LARGE SCALE GENOMIC DNA]</scope>
    <source>
        <strain evidence="19 20">FXH3W</strain>
    </source>
</reference>
<evidence type="ECO:0000313" key="19">
    <source>
        <dbReference type="EMBL" id="MEF2154641.1"/>
    </source>
</evidence>
<evidence type="ECO:0000256" key="15">
    <source>
        <dbReference type="RuleBase" id="RU003357"/>
    </source>
</evidence>
<protein>
    <submittedName>
        <fullName evidence="19">Catecholate siderophore receptor Fiu</fullName>
    </submittedName>
</protein>
<keyword evidence="13 14" id="KW-0998">Cell outer membrane</keyword>
<evidence type="ECO:0000256" key="10">
    <source>
        <dbReference type="ARBA" id="ARBA00023077"/>
    </source>
</evidence>
<dbReference type="Proteomes" id="UP001356170">
    <property type="component" value="Unassembled WGS sequence"/>
</dbReference>
<dbReference type="InterPro" id="IPR039426">
    <property type="entry name" value="TonB-dep_rcpt-like"/>
</dbReference>
<evidence type="ECO:0000256" key="11">
    <source>
        <dbReference type="ARBA" id="ARBA00023136"/>
    </source>
</evidence>
<dbReference type="PROSITE" id="PS52016">
    <property type="entry name" value="TONB_DEPENDENT_REC_3"/>
    <property type="match status" value="1"/>
</dbReference>
<dbReference type="SUPFAM" id="SSF56935">
    <property type="entry name" value="Porins"/>
    <property type="match status" value="1"/>
</dbReference>
<organism evidence="19 20">
    <name type="scientific">Aquilutibacter rugosus</name>
    <dbReference type="NCBI Taxonomy" id="3115820"/>
    <lineage>
        <taxon>Bacteria</taxon>
        <taxon>Pseudomonadati</taxon>
        <taxon>Pseudomonadota</taxon>
        <taxon>Gammaproteobacteria</taxon>
        <taxon>Lysobacterales</taxon>
        <taxon>Lysobacteraceae</taxon>
        <taxon>Aquilutibacter</taxon>
    </lineage>
</organism>
<feature type="domain" description="TonB-dependent receptor plug" evidence="18">
    <location>
        <begin position="72"/>
        <end position="172"/>
    </location>
</feature>
<dbReference type="PANTHER" id="PTHR32552">
    <property type="entry name" value="FERRICHROME IRON RECEPTOR-RELATED"/>
    <property type="match status" value="1"/>
</dbReference>
<comment type="similarity">
    <text evidence="2 14 15">Belongs to the TonB-dependent receptor family.</text>
</comment>
<sequence>MIKSRKLAPHQSLSRSVMAGATLATGLGMAFAANAEALVGDAHVKHLGHVEVKGKREHIPDHADSDKFTQKLQDTPQTIQVITKDLFNQQGATTLTEALRNSPGVGTFYAGENGNTATGDTVYMRGFDSSSSLFVDGVRDIGSVARDLFNVERVEVFKGPAGTDNGRTPPSGAINMVSKRAKLRRDASASVTVGTDAQRRATFDINTPLSLPGAALRVNVVGQDSGVPGRDHVKNQRWGVAPSLGFGLDTDTRAYLNLLYVQQNNVPDGYVPTIGLPGWTPQPGLEALVGHPVDPSNFYGTRSDYEDTTGKMATLRVEHEVSDNLLISNTLRWGETHQDYMLTAFMSTGNNIGTGALGNIRYTDVNDLSSYTLRRSNPTFKDVTNEILTNQFNVNANFKTGNIGHALSTGIELTREKQASLGRAATNGTIWTPANLYQPDWNATGLTWAYNGADGYGKTQTASVYAFDTLSIGEHLLVTGGLRADRYKTAFRNSVACTVNAKNCGTNALGTVVPGVDLESSDTLLNWKLGAVYKLNPTVNLYTNFAVSQQPPGGSNFDLSAAANNLNNPNMDPQQARTAEIGAKFAFNRDRFFVDAALFRTQVLNEINTQDLDSNGNPTQTGEKLVRGAELTATGNLTRHWSVSAGYTYMDTEVTKGAGVTADGTSDLAYTPGSAITTWTTYRFPFGLTLGGGARYNEGLHRGTDGAVGTPAFTKSYTVWDAVASFDVTPDLSLRLNAYNLFNKQYVASINKSGYRYLPGTPRTFTLTADFRF</sequence>
<dbReference type="RefSeq" id="WP_331702818.1">
    <property type="nucleotide sequence ID" value="NZ_JAZHBO010000001.1"/>
</dbReference>
<evidence type="ECO:0000256" key="4">
    <source>
        <dbReference type="ARBA" id="ARBA00022452"/>
    </source>
</evidence>
<evidence type="ECO:0000256" key="8">
    <source>
        <dbReference type="ARBA" id="ARBA00023004"/>
    </source>
</evidence>
<keyword evidence="5" id="KW-0410">Iron transport</keyword>
<proteinExistence type="inferred from homology"/>
<dbReference type="EMBL" id="JAZHBO010000001">
    <property type="protein sequence ID" value="MEF2154641.1"/>
    <property type="molecule type" value="Genomic_DNA"/>
</dbReference>
<evidence type="ECO:0000313" key="20">
    <source>
        <dbReference type="Proteomes" id="UP001356170"/>
    </source>
</evidence>
<evidence type="ECO:0000256" key="1">
    <source>
        <dbReference type="ARBA" id="ARBA00004571"/>
    </source>
</evidence>
<dbReference type="InterPro" id="IPR012910">
    <property type="entry name" value="Plug_dom"/>
</dbReference>
<keyword evidence="8" id="KW-0408">Iron</keyword>
<keyword evidence="20" id="KW-1185">Reference proteome</keyword>
<keyword evidence="11 14" id="KW-0472">Membrane</keyword>
<dbReference type="Gene3D" id="2.40.170.20">
    <property type="entry name" value="TonB-dependent receptor, beta-barrel domain"/>
    <property type="match status" value="1"/>
</dbReference>
<dbReference type="NCBIfam" id="TIGR01783">
    <property type="entry name" value="TonB-siderophor"/>
    <property type="match status" value="1"/>
</dbReference>
<name>A0ABU7UXZ6_9GAMM</name>
<comment type="subcellular location">
    <subcellularLocation>
        <location evidence="1 14">Cell outer membrane</location>
        <topology evidence="1 14">Multi-pass membrane protein</topology>
    </subcellularLocation>
</comment>
<dbReference type="PANTHER" id="PTHR32552:SF89">
    <property type="entry name" value="CATECHOLATE SIDEROPHORE RECEPTOR FIU"/>
    <property type="match status" value="1"/>
</dbReference>
<evidence type="ECO:0000256" key="12">
    <source>
        <dbReference type="ARBA" id="ARBA00023170"/>
    </source>
</evidence>
<evidence type="ECO:0000256" key="16">
    <source>
        <dbReference type="SAM" id="SignalP"/>
    </source>
</evidence>
<dbReference type="Gene3D" id="2.170.130.10">
    <property type="entry name" value="TonB-dependent receptor, plug domain"/>
    <property type="match status" value="1"/>
</dbReference>
<gene>
    <name evidence="19" type="ORF">V3390_00065</name>
</gene>
<keyword evidence="10 15" id="KW-0798">TonB box</keyword>
<evidence type="ECO:0000256" key="7">
    <source>
        <dbReference type="ARBA" id="ARBA00022729"/>
    </source>
</evidence>
<keyword evidence="6 14" id="KW-0812">Transmembrane</keyword>
<dbReference type="NCBIfam" id="NF007349">
    <property type="entry name" value="PRK09840.1"/>
    <property type="match status" value="1"/>
</dbReference>
<evidence type="ECO:0000259" key="18">
    <source>
        <dbReference type="Pfam" id="PF07715"/>
    </source>
</evidence>
<keyword evidence="12 19" id="KW-0675">Receptor</keyword>
<keyword evidence="9" id="KW-0406">Ion transport</keyword>
<feature type="signal peptide" evidence="16">
    <location>
        <begin position="1"/>
        <end position="32"/>
    </location>
</feature>
<feature type="domain" description="TonB-dependent receptor-like beta-barrel" evidence="17">
    <location>
        <begin position="277"/>
        <end position="741"/>
    </location>
</feature>
<keyword evidence="7 16" id="KW-0732">Signal</keyword>
<keyword evidence="3 14" id="KW-0813">Transport</keyword>
<dbReference type="CDD" id="cd01347">
    <property type="entry name" value="ligand_gated_channel"/>
    <property type="match status" value="1"/>
</dbReference>
<accession>A0ABU7UXZ6</accession>
<dbReference type="Pfam" id="PF07715">
    <property type="entry name" value="Plug"/>
    <property type="match status" value="1"/>
</dbReference>
<dbReference type="Pfam" id="PF00593">
    <property type="entry name" value="TonB_dep_Rec_b-barrel"/>
    <property type="match status" value="1"/>
</dbReference>
<keyword evidence="4 14" id="KW-1134">Transmembrane beta strand</keyword>
<evidence type="ECO:0000256" key="2">
    <source>
        <dbReference type="ARBA" id="ARBA00009810"/>
    </source>
</evidence>
<feature type="chain" id="PRO_5047535267" evidence="16">
    <location>
        <begin position="33"/>
        <end position="773"/>
    </location>
</feature>
<evidence type="ECO:0000256" key="13">
    <source>
        <dbReference type="ARBA" id="ARBA00023237"/>
    </source>
</evidence>
<dbReference type="InterPro" id="IPR037066">
    <property type="entry name" value="Plug_dom_sf"/>
</dbReference>
<comment type="caution">
    <text evidence="19">The sequence shown here is derived from an EMBL/GenBank/DDBJ whole genome shotgun (WGS) entry which is preliminary data.</text>
</comment>